<evidence type="ECO:0000313" key="3">
    <source>
        <dbReference type="Proteomes" id="UP000015100"/>
    </source>
</evidence>
<dbReference type="InterPro" id="IPR001810">
    <property type="entry name" value="F-box_dom"/>
</dbReference>
<dbReference type="HOGENOM" id="CLU_354116_0_0_1"/>
<dbReference type="AlphaFoldDB" id="S8BME7"/>
<name>S8BME7_DACHA</name>
<dbReference type="Gene3D" id="3.80.10.10">
    <property type="entry name" value="Ribonuclease Inhibitor"/>
    <property type="match status" value="1"/>
</dbReference>
<evidence type="ECO:0000313" key="2">
    <source>
        <dbReference type="EMBL" id="EPS36352.1"/>
    </source>
</evidence>
<comment type="caution">
    <text evidence="2">The sequence shown here is derived from an EMBL/GenBank/DDBJ whole genome shotgun (WGS) entry which is preliminary data.</text>
</comment>
<reference evidence="2 3" key="1">
    <citation type="journal article" date="2013" name="PLoS Genet.">
        <title>Genomic mechanisms accounting for the adaptation to parasitism in nematode-trapping fungi.</title>
        <authorList>
            <person name="Meerupati T."/>
            <person name="Andersson K.M."/>
            <person name="Friman E."/>
            <person name="Kumar D."/>
            <person name="Tunlid A."/>
            <person name="Ahren D."/>
        </authorList>
    </citation>
    <scope>NUCLEOTIDE SEQUENCE [LARGE SCALE GENOMIC DNA]</scope>
    <source>
        <strain evidence="2 3">CBS 200.50</strain>
    </source>
</reference>
<protein>
    <recommendedName>
        <fullName evidence="1">F-box domain-containing protein</fullName>
    </recommendedName>
</protein>
<proteinExistence type="predicted"/>
<sequence length="793" mass="91668">MATVPSMPSITFLDLPVEVLTIVFEHARRKDLQNIALVSRKIYNAVSHILYRELRIGFTKGQVVPRWLKYKGPDALTQYLNMHDDNYLSVAGSLNSKILSAITRSSPAVLGLVRVFRIGIITVIPAQFCKPYVCQRPFNKLYQNDDKAIQGLFWGNLRNNLRKVEFGCNISVSTLIDILETQKHLQLLKIGGVINTRVIYDVKYLRTNAEYWSRNIRTLAIENICEDALPVIVRLLKRCCDTLVDLKLGFAAYCNSHDTDYMNLITDSNVAGNSASYPRQENTDEAGGAFRDFMKELPETNDGKLEFKALRKLHLTNICYIGEIMRSFPGIVVNWGDLEHLTLENCGYLDVFVQILEEIGRNRLLSLRSFALIANIYLIEYSVPDLKTLIQRIRRLESLELYHTFYNFHRPWYTVAKRHSSSLKTLSIQNCSHEGMCSLPGHGTGSYAPMEFTSSEWPLLEELNMHVCDMTKYESEYITRLTDTEREIRKDWMYEPKGPIPNLVKRRFEYLMKQRTEKGEVKLEFPNLKILHLSNITNLGEIIRSFPEIAVDWETLGALTLEKSENAGEFFEILLNDEKEAKLSLTSLAIVKSGRWIDPLDYDNVFKRIGSLESLVLYLAPRTHWYNAFERCDKSLLRRLYIDQSTFDAGCGRYHKQSFFDRVHFSANYFNSEEWPQLEELGIHVCDIVKQLISILVHTLRYLRITPDIYHSSDVEIQESIVQSYATSLCQRSLEYYDDLPKLKKRKDILRFPVFLLVDFKRDENTGIGIVSVKSSNMEELVELGYGSYLKHP</sequence>
<keyword evidence="3" id="KW-1185">Reference proteome</keyword>
<dbReference type="InterPro" id="IPR032675">
    <property type="entry name" value="LRR_dom_sf"/>
</dbReference>
<dbReference type="Proteomes" id="UP000015100">
    <property type="component" value="Unassembled WGS sequence"/>
</dbReference>
<reference evidence="3" key="2">
    <citation type="submission" date="2013-04" db="EMBL/GenBank/DDBJ databases">
        <title>Genomic mechanisms accounting for the adaptation to parasitism in nematode-trapping fungi.</title>
        <authorList>
            <person name="Ahren D.G."/>
        </authorList>
    </citation>
    <scope>NUCLEOTIDE SEQUENCE [LARGE SCALE GENOMIC DNA]</scope>
    <source>
        <strain evidence="3">CBS 200.50</strain>
    </source>
</reference>
<dbReference type="PANTHER" id="PTHR38926:SF5">
    <property type="entry name" value="F-BOX AND LEUCINE-RICH REPEAT PROTEIN 6"/>
    <property type="match status" value="1"/>
</dbReference>
<gene>
    <name evidence="2" type="ORF">H072_10126</name>
</gene>
<accession>S8BME7</accession>
<feature type="domain" description="F-box" evidence="1">
    <location>
        <begin position="9"/>
        <end position="54"/>
    </location>
</feature>
<dbReference type="EMBL" id="AQGS01000918">
    <property type="protein sequence ID" value="EPS36352.1"/>
    <property type="molecule type" value="Genomic_DNA"/>
</dbReference>
<organism evidence="2 3">
    <name type="scientific">Dactylellina haptotyla (strain CBS 200.50)</name>
    <name type="common">Nematode-trapping fungus</name>
    <name type="synonym">Monacrosporium haptotylum</name>
    <dbReference type="NCBI Taxonomy" id="1284197"/>
    <lineage>
        <taxon>Eukaryota</taxon>
        <taxon>Fungi</taxon>
        <taxon>Dikarya</taxon>
        <taxon>Ascomycota</taxon>
        <taxon>Pezizomycotina</taxon>
        <taxon>Orbiliomycetes</taxon>
        <taxon>Orbiliales</taxon>
        <taxon>Orbiliaceae</taxon>
        <taxon>Dactylellina</taxon>
    </lineage>
</organism>
<evidence type="ECO:0000259" key="1">
    <source>
        <dbReference type="PROSITE" id="PS50181"/>
    </source>
</evidence>
<dbReference type="OrthoDB" id="4073795at2759"/>
<dbReference type="PROSITE" id="PS50181">
    <property type="entry name" value="FBOX"/>
    <property type="match status" value="1"/>
</dbReference>
<dbReference type="Pfam" id="PF12937">
    <property type="entry name" value="F-box-like"/>
    <property type="match status" value="1"/>
</dbReference>
<dbReference type="SUPFAM" id="SSF52047">
    <property type="entry name" value="RNI-like"/>
    <property type="match status" value="1"/>
</dbReference>
<dbReference type="PANTHER" id="PTHR38926">
    <property type="entry name" value="F-BOX DOMAIN CONTAINING PROTEIN, EXPRESSED"/>
    <property type="match status" value="1"/>
</dbReference>